<evidence type="ECO:0000313" key="3">
    <source>
        <dbReference type="EMBL" id="VDN07263.1"/>
    </source>
</evidence>
<evidence type="ECO:0000256" key="2">
    <source>
        <dbReference type="SAM" id="MobiDB-lite"/>
    </source>
</evidence>
<organism evidence="5">
    <name type="scientific">Thelazia callipaeda</name>
    <name type="common">Oriental eyeworm</name>
    <name type="synonym">Parasitic nematode</name>
    <dbReference type="NCBI Taxonomy" id="103827"/>
    <lineage>
        <taxon>Eukaryota</taxon>
        <taxon>Metazoa</taxon>
        <taxon>Ecdysozoa</taxon>
        <taxon>Nematoda</taxon>
        <taxon>Chromadorea</taxon>
        <taxon>Rhabditida</taxon>
        <taxon>Spirurina</taxon>
        <taxon>Spiruromorpha</taxon>
        <taxon>Thelazioidea</taxon>
        <taxon>Thelaziidae</taxon>
        <taxon>Thelazia</taxon>
    </lineage>
</organism>
<dbReference type="InterPro" id="IPR008653">
    <property type="entry name" value="IER"/>
</dbReference>
<sequence length="352" mass="39455">MYPVNDVDEIIETEVCNRLIRLSCAKMVSSKTERGGAKLHRNLLILHLLRKARDEQKRFPMFSNEVEWAKESTAPESPKMLEESNLTSSLDAYSSSQYLDVSGDNSAHMMNETKGEGSTHLLDLSRSHEPMPIDIGDDFDVKQEQSEFEYSPFRLSPLHYAFSAPELYGVNEVTATQQHMYGESASLSDVYFSEQMISSQPLINELPDEMEAEEFPKERLISDSDYSSVSTDAVVPPYTETSSNDEFSPYASDEDYDDEEGSGSNSFPPKNYSHRRRKRKTSALRVTAPCNAKKCCVEERQLTGLISVFNSGLSVVADQLLAHPASSAVSPLQQSQKQINPFMHITCNSVIC</sequence>
<dbReference type="AlphaFoldDB" id="A0A0N5D923"/>
<reference evidence="3 4" key="2">
    <citation type="submission" date="2018-11" db="EMBL/GenBank/DDBJ databases">
        <authorList>
            <consortium name="Pathogen Informatics"/>
        </authorList>
    </citation>
    <scope>NUCLEOTIDE SEQUENCE [LARGE SCALE GENOMIC DNA]</scope>
</reference>
<feature type="region of interest" description="Disordered" evidence="2">
    <location>
        <begin position="219"/>
        <end position="280"/>
    </location>
</feature>
<keyword evidence="4" id="KW-1185">Reference proteome</keyword>
<dbReference type="OrthoDB" id="5822441at2759"/>
<evidence type="ECO:0000256" key="1">
    <source>
        <dbReference type="ARBA" id="ARBA00006186"/>
    </source>
</evidence>
<dbReference type="Proteomes" id="UP000276776">
    <property type="component" value="Unassembled WGS sequence"/>
</dbReference>
<protein>
    <submittedName>
        <fullName evidence="5">SERTA domain-containing protein</fullName>
    </submittedName>
</protein>
<proteinExistence type="inferred from homology"/>
<dbReference type="WBParaSite" id="TCLT_0000962501-mRNA-1">
    <property type="protein sequence ID" value="TCLT_0000962501-mRNA-1"/>
    <property type="gene ID" value="TCLT_0000962501"/>
</dbReference>
<dbReference type="Pfam" id="PF05760">
    <property type="entry name" value="IER"/>
    <property type="match status" value="1"/>
</dbReference>
<dbReference type="EMBL" id="UYYF01004839">
    <property type="protein sequence ID" value="VDN07263.1"/>
    <property type="molecule type" value="Genomic_DNA"/>
</dbReference>
<feature type="compositionally biased region" description="Acidic residues" evidence="2">
    <location>
        <begin position="252"/>
        <end position="261"/>
    </location>
</feature>
<evidence type="ECO:0000313" key="5">
    <source>
        <dbReference type="WBParaSite" id="TCLT_0000962501-mRNA-1"/>
    </source>
</evidence>
<name>A0A0N5D923_THECL</name>
<evidence type="ECO:0000313" key="4">
    <source>
        <dbReference type="Proteomes" id="UP000276776"/>
    </source>
</evidence>
<gene>
    <name evidence="3" type="ORF">TCLT_LOCUS9614</name>
</gene>
<reference evidence="5" key="1">
    <citation type="submission" date="2017-02" db="UniProtKB">
        <authorList>
            <consortium name="WormBaseParasite"/>
        </authorList>
    </citation>
    <scope>IDENTIFICATION</scope>
</reference>
<accession>A0A0N5D923</accession>
<dbReference type="OMA" id="KCCVEER"/>
<comment type="similarity">
    <text evidence="1">Belongs to the IER family.</text>
</comment>